<keyword evidence="2" id="KW-0805">Transcription regulation</keyword>
<reference evidence="8" key="1">
    <citation type="journal article" date="2010" name="Nat. Biotechnol.">
        <title>Draft genome sequence of the oilseed species Ricinus communis.</title>
        <authorList>
            <person name="Chan A.P."/>
            <person name="Crabtree J."/>
            <person name="Zhao Q."/>
            <person name="Lorenzi H."/>
            <person name="Orvis J."/>
            <person name="Puiu D."/>
            <person name="Melake-Berhan A."/>
            <person name="Jones K.M."/>
            <person name="Redman J."/>
            <person name="Chen G."/>
            <person name="Cahoon E.B."/>
            <person name="Gedil M."/>
            <person name="Stanke M."/>
            <person name="Haas B.J."/>
            <person name="Wortman J.R."/>
            <person name="Fraser-Liggett C.M."/>
            <person name="Ravel J."/>
            <person name="Rabinowicz P.D."/>
        </authorList>
    </citation>
    <scope>NUCLEOTIDE SEQUENCE [LARGE SCALE GENOMIC DNA]</scope>
    <source>
        <strain evidence="8">cv. Hale</strain>
    </source>
</reference>
<organism evidence="7 8">
    <name type="scientific">Ricinus communis</name>
    <name type="common">Castor bean</name>
    <dbReference type="NCBI Taxonomy" id="3988"/>
    <lineage>
        <taxon>Eukaryota</taxon>
        <taxon>Viridiplantae</taxon>
        <taxon>Streptophyta</taxon>
        <taxon>Embryophyta</taxon>
        <taxon>Tracheophyta</taxon>
        <taxon>Spermatophyta</taxon>
        <taxon>Magnoliopsida</taxon>
        <taxon>eudicotyledons</taxon>
        <taxon>Gunneridae</taxon>
        <taxon>Pentapetalae</taxon>
        <taxon>rosids</taxon>
        <taxon>fabids</taxon>
        <taxon>Malpighiales</taxon>
        <taxon>Euphorbiaceae</taxon>
        <taxon>Acalyphoideae</taxon>
        <taxon>Acalypheae</taxon>
        <taxon>Ricinus</taxon>
    </lineage>
</organism>
<dbReference type="PROSITE" id="PS51005">
    <property type="entry name" value="NAC"/>
    <property type="match status" value="1"/>
</dbReference>
<dbReference type="InterPro" id="IPR036093">
    <property type="entry name" value="NAC_dom_sf"/>
</dbReference>
<evidence type="ECO:0000256" key="2">
    <source>
        <dbReference type="ARBA" id="ARBA00023015"/>
    </source>
</evidence>
<dbReference type="STRING" id="3988.B9R794"/>
<evidence type="ECO:0000256" key="4">
    <source>
        <dbReference type="ARBA" id="ARBA00023163"/>
    </source>
</evidence>
<dbReference type="Proteomes" id="UP000008311">
    <property type="component" value="Unassembled WGS sequence"/>
</dbReference>
<dbReference type="InterPro" id="IPR003441">
    <property type="entry name" value="NAC-dom"/>
</dbReference>
<dbReference type="AlphaFoldDB" id="B9R794"/>
<evidence type="ECO:0000313" key="8">
    <source>
        <dbReference type="Proteomes" id="UP000008311"/>
    </source>
</evidence>
<dbReference type="Gene3D" id="2.170.150.80">
    <property type="entry name" value="NAC domain"/>
    <property type="match status" value="1"/>
</dbReference>
<dbReference type="SUPFAM" id="SSF101941">
    <property type="entry name" value="NAC domain"/>
    <property type="match status" value="1"/>
</dbReference>
<evidence type="ECO:0000256" key="5">
    <source>
        <dbReference type="ARBA" id="ARBA00023242"/>
    </source>
</evidence>
<proteinExistence type="predicted"/>
<sequence length="276" mass="31398">MSFVAPGCRFYPSDEQLLCYYLTSKTDEVGDGNNDKKINGYDLIKELDLYEYEPSNLPENACYSYGYKGRRRHWYCYTKKFRVWKGEGRRRRRRKAKGGYWRSSGRVRDVVDPGGKVVIGTRSKFVFYSGNSVQSLIRTDWVLYEYALMHHVKASYVLCRVFVKSRAGNSNSENVLSCCAEQNVSAVRHIGIQHDGFLTPDIVEAKVHRGNSVDAENDLSKYPLGLSTKLDAFPDSNKLVRTPELPGDDMLVDAGTTQELVSILEGDFIELDDLLD</sequence>
<dbReference type="EMBL" id="EQ973772">
    <property type="protein sequence ID" value="EEF52374.1"/>
    <property type="molecule type" value="Genomic_DNA"/>
</dbReference>
<name>B9R794_RICCO</name>
<keyword evidence="4" id="KW-0804">Transcription</keyword>
<dbReference type="GO" id="GO:0006355">
    <property type="term" value="P:regulation of DNA-templated transcription"/>
    <property type="evidence" value="ECO:0007669"/>
    <property type="project" value="InterPro"/>
</dbReference>
<keyword evidence="3" id="KW-0238">DNA-binding</keyword>
<evidence type="ECO:0000256" key="1">
    <source>
        <dbReference type="ARBA" id="ARBA00004123"/>
    </source>
</evidence>
<dbReference type="InParanoid" id="B9R794"/>
<dbReference type="Pfam" id="PF02365">
    <property type="entry name" value="NAM"/>
    <property type="match status" value="1"/>
</dbReference>
<dbReference type="GO" id="GO:0005634">
    <property type="term" value="C:nucleus"/>
    <property type="evidence" value="ECO:0007669"/>
    <property type="project" value="UniProtKB-SubCell"/>
</dbReference>
<dbReference type="eggNOG" id="ENOG502QSIJ">
    <property type="taxonomic scope" value="Eukaryota"/>
</dbReference>
<dbReference type="KEGG" id="rcu:8278840"/>
<dbReference type="PANTHER" id="PTHR31989">
    <property type="entry name" value="NAC DOMAIN-CONTAINING PROTEIN 82-RELATED"/>
    <property type="match status" value="1"/>
</dbReference>
<evidence type="ECO:0000256" key="3">
    <source>
        <dbReference type="ARBA" id="ARBA00023125"/>
    </source>
</evidence>
<feature type="domain" description="NAC" evidence="6">
    <location>
        <begin position="4"/>
        <end position="164"/>
    </location>
</feature>
<accession>B9R794</accession>
<evidence type="ECO:0000259" key="6">
    <source>
        <dbReference type="PROSITE" id="PS51005"/>
    </source>
</evidence>
<evidence type="ECO:0000313" key="7">
    <source>
        <dbReference type="EMBL" id="EEF52374.1"/>
    </source>
</evidence>
<dbReference type="OrthoDB" id="1674324at2759"/>
<keyword evidence="8" id="KW-1185">Reference proteome</keyword>
<dbReference type="GO" id="GO:0003677">
    <property type="term" value="F:DNA binding"/>
    <property type="evidence" value="ECO:0007669"/>
    <property type="project" value="UniProtKB-KW"/>
</dbReference>
<protein>
    <submittedName>
        <fullName evidence="7">Transcription factor, putative</fullName>
    </submittedName>
</protein>
<comment type="subcellular location">
    <subcellularLocation>
        <location evidence="1">Nucleus</location>
    </subcellularLocation>
</comment>
<gene>
    <name evidence="7" type="ORF">RCOM_1589640</name>
</gene>
<keyword evidence="5" id="KW-0539">Nucleus</keyword>